<dbReference type="GO" id="GO:0046983">
    <property type="term" value="F:protein dimerization activity"/>
    <property type="evidence" value="ECO:0007669"/>
    <property type="project" value="InterPro"/>
</dbReference>
<dbReference type="InterPro" id="IPR051358">
    <property type="entry name" value="TF_AMS/ICE1/BHLH6-like"/>
</dbReference>
<dbReference type="InterPro" id="IPR054502">
    <property type="entry name" value="bHLH-TF_ACT-like_plant"/>
</dbReference>
<dbReference type="RefSeq" id="XP_039120296.1">
    <property type="nucleotide sequence ID" value="XM_039264362.1"/>
</dbReference>
<evidence type="ECO:0000256" key="5">
    <source>
        <dbReference type="ARBA" id="ARBA00023242"/>
    </source>
</evidence>
<evidence type="ECO:0000313" key="8">
    <source>
        <dbReference type="Proteomes" id="UP001515500"/>
    </source>
</evidence>
<evidence type="ECO:0000256" key="1">
    <source>
        <dbReference type="ARBA" id="ARBA00004123"/>
    </source>
</evidence>
<dbReference type="GeneID" id="120256672"/>
<evidence type="ECO:0000256" key="2">
    <source>
        <dbReference type="ARBA" id="ARBA00005510"/>
    </source>
</evidence>
<keyword evidence="3" id="KW-0805">Transcription regulation</keyword>
<keyword evidence="4" id="KW-0804">Transcription</keyword>
<protein>
    <submittedName>
        <fullName evidence="9">Transcription factor bHLH35-like isoform X1</fullName>
    </submittedName>
</protein>
<dbReference type="SUPFAM" id="SSF47459">
    <property type="entry name" value="HLH, helix-loop-helix DNA-binding domain"/>
    <property type="match status" value="1"/>
</dbReference>
<evidence type="ECO:0000256" key="4">
    <source>
        <dbReference type="ARBA" id="ARBA00023163"/>
    </source>
</evidence>
<sequence length="267" mass="30273">MEGYDDYQYWPFFDNDHDQFVESLAFDEEQQPIFSHSQCYDSSSPEGGGASPPSSATKNIVMERNRRRKLNDRLYALRSLVPTITKLDKASIIKDAIDYIKVLQGQEKQMLADMNETLKLSEREDKGKLVITDEMQVLTVNPFLIINPSKKPRTKIMRSSSYSPSSSAAVVSPTIEIIELRVCEFGERCMNISVTCNKKRDTLVRVCEVFDSLNLKVITANFTALSSTLLHTLFVEIDGMNCYQMEKMIRSAIEEVDNATSPMSMSC</sequence>
<proteinExistence type="inferred from homology"/>
<evidence type="ECO:0000256" key="6">
    <source>
        <dbReference type="SAM" id="MobiDB-lite"/>
    </source>
</evidence>
<gene>
    <name evidence="9" type="primary">LOC120256672</name>
</gene>
<reference evidence="9" key="1">
    <citation type="submission" date="2025-08" db="UniProtKB">
        <authorList>
            <consortium name="RefSeq"/>
        </authorList>
    </citation>
    <scope>IDENTIFICATION</scope>
</reference>
<dbReference type="PANTHER" id="PTHR31945:SF26">
    <property type="entry name" value="TRANSCRIPTION FACTOR BHLH35"/>
    <property type="match status" value="1"/>
</dbReference>
<evidence type="ECO:0000259" key="7">
    <source>
        <dbReference type="PROSITE" id="PS50888"/>
    </source>
</evidence>
<feature type="domain" description="BHLH" evidence="7">
    <location>
        <begin position="54"/>
        <end position="103"/>
    </location>
</feature>
<accession>A0AB40AZ55</accession>
<dbReference type="GO" id="GO:0003700">
    <property type="term" value="F:DNA-binding transcription factor activity"/>
    <property type="evidence" value="ECO:0007669"/>
    <property type="project" value="TreeGrafter"/>
</dbReference>
<organism evidence="8 9">
    <name type="scientific">Dioscorea cayennensis subsp. rotundata</name>
    <name type="common">White Guinea yam</name>
    <name type="synonym">Dioscorea rotundata</name>
    <dbReference type="NCBI Taxonomy" id="55577"/>
    <lineage>
        <taxon>Eukaryota</taxon>
        <taxon>Viridiplantae</taxon>
        <taxon>Streptophyta</taxon>
        <taxon>Embryophyta</taxon>
        <taxon>Tracheophyta</taxon>
        <taxon>Spermatophyta</taxon>
        <taxon>Magnoliopsida</taxon>
        <taxon>Liliopsida</taxon>
        <taxon>Dioscoreales</taxon>
        <taxon>Dioscoreaceae</taxon>
        <taxon>Dioscorea</taxon>
    </lineage>
</organism>
<comment type="subcellular location">
    <subcellularLocation>
        <location evidence="1">Nucleus</location>
    </subcellularLocation>
</comment>
<dbReference type="InterPro" id="IPR011598">
    <property type="entry name" value="bHLH_dom"/>
</dbReference>
<keyword evidence="5" id="KW-0539">Nucleus</keyword>
<evidence type="ECO:0000313" key="9">
    <source>
        <dbReference type="RefSeq" id="XP_039120296.1"/>
    </source>
</evidence>
<feature type="region of interest" description="Disordered" evidence="6">
    <location>
        <begin position="37"/>
        <end position="58"/>
    </location>
</feature>
<dbReference type="Pfam" id="PF22754">
    <property type="entry name" value="bHLH-TF_ACT-like_plant"/>
    <property type="match status" value="1"/>
</dbReference>
<dbReference type="AlphaFoldDB" id="A0AB40AZ55"/>
<dbReference type="InterPro" id="IPR036638">
    <property type="entry name" value="HLH_DNA-bd_sf"/>
</dbReference>
<dbReference type="PANTHER" id="PTHR31945">
    <property type="entry name" value="TRANSCRIPTION FACTOR SCREAM2-RELATED"/>
    <property type="match status" value="1"/>
</dbReference>
<name>A0AB40AZ55_DIOCR</name>
<dbReference type="GO" id="GO:0043565">
    <property type="term" value="F:sequence-specific DNA binding"/>
    <property type="evidence" value="ECO:0007669"/>
    <property type="project" value="TreeGrafter"/>
</dbReference>
<dbReference type="Gene3D" id="4.10.280.10">
    <property type="entry name" value="Helix-loop-helix DNA-binding domain"/>
    <property type="match status" value="1"/>
</dbReference>
<dbReference type="Proteomes" id="UP001515500">
    <property type="component" value="Chromosome 3"/>
</dbReference>
<comment type="similarity">
    <text evidence="2">Belongs to the bHLH protein family.</text>
</comment>
<dbReference type="SMART" id="SM00353">
    <property type="entry name" value="HLH"/>
    <property type="match status" value="1"/>
</dbReference>
<dbReference type="Pfam" id="PF00010">
    <property type="entry name" value="HLH"/>
    <property type="match status" value="1"/>
</dbReference>
<dbReference type="PROSITE" id="PS50888">
    <property type="entry name" value="BHLH"/>
    <property type="match status" value="1"/>
</dbReference>
<keyword evidence="8" id="KW-1185">Reference proteome</keyword>
<evidence type="ECO:0000256" key="3">
    <source>
        <dbReference type="ARBA" id="ARBA00023015"/>
    </source>
</evidence>
<dbReference type="GO" id="GO:0005634">
    <property type="term" value="C:nucleus"/>
    <property type="evidence" value="ECO:0007669"/>
    <property type="project" value="UniProtKB-SubCell"/>
</dbReference>